<dbReference type="PANTHER" id="PTHR46333:SF2">
    <property type="entry name" value="CYTOKINESIS PROTEIN 3"/>
    <property type="match status" value="1"/>
</dbReference>
<proteinExistence type="predicted"/>
<dbReference type="EMBL" id="CP076129">
    <property type="protein sequence ID" value="QWG10195.1"/>
    <property type="molecule type" value="Genomic_DNA"/>
</dbReference>
<name>A0ABX8H2R3_9BACT</name>
<evidence type="ECO:0000259" key="2">
    <source>
        <dbReference type="SMART" id="SM00460"/>
    </source>
</evidence>
<reference evidence="3 4" key="1">
    <citation type="submission" date="2021-05" db="EMBL/GenBank/DDBJ databases">
        <title>Comparative genomic studies on the polysaccharide-degrading batcterial strains of the Flammeovirga genus.</title>
        <authorList>
            <person name="Zewei F."/>
            <person name="Zheng Z."/>
            <person name="Yu L."/>
            <person name="Ruyue G."/>
            <person name="Yanhong M."/>
            <person name="Yuanyuan C."/>
            <person name="Jingyan G."/>
            <person name="Wenjun H."/>
        </authorList>
    </citation>
    <scope>NUCLEOTIDE SEQUENCE [LARGE SCALE GENOMIC DNA]</scope>
    <source>
        <strain evidence="3 4">YS10</strain>
    </source>
</reference>
<gene>
    <name evidence="3" type="ORF">KM029_21165</name>
</gene>
<protein>
    <recommendedName>
        <fullName evidence="2">Transglutaminase-like domain-containing protein</fullName>
    </recommendedName>
</protein>
<dbReference type="Gene3D" id="3.10.620.30">
    <property type="match status" value="1"/>
</dbReference>
<dbReference type="Proteomes" id="UP000682802">
    <property type="component" value="Chromosome 2"/>
</dbReference>
<dbReference type="SMART" id="SM00460">
    <property type="entry name" value="TGc"/>
    <property type="match status" value="1"/>
</dbReference>
<dbReference type="InterPro" id="IPR038765">
    <property type="entry name" value="Papain-like_cys_pep_sf"/>
</dbReference>
<organism evidence="3 4">
    <name type="scientific">Flammeovirga kamogawensis</name>
    <dbReference type="NCBI Taxonomy" id="373891"/>
    <lineage>
        <taxon>Bacteria</taxon>
        <taxon>Pseudomonadati</taxon>
        <taxon>Bacteroidota</taxon>
        <taxon>Cytophagia</taxon>
        <taxon>Cytophagales</taxon>
        <taxon>Flammeovirgaceae</taxon>
        <taxon>Flammeovirga</taxon>
    </lineage>
</organism>
<feature type="domain" description="Transglutaminase-like" evidence="2">
    <location>
        <begin position="90"/>
        <end position="157"/>
    </location>
</feature>
<dbReference type="InterPro" id="IPR002931">
    <property type="entry name" value="Transglutaminase-like"/>
</dbReference>
<feature type="signal peptide" evidence="1">
    <location>
        <begin position="1"/>
        <end position="21"/>
    </location>
</feature>
<feature type="chain" id="PRO_5045934276" description="Transglutaminase-like domain-containing protein" evidence="1">
    <location>
        <begin position="22"/>
        <end position="634"/>
    </location>
</feature>
<dbReference type="RefSeq" id="WP_158631165.1">
    <property type="nucleotide sequence ID" value="NZ_CP076129.1"/>
</dbReference>
<accession>A0ABX8H2R3</accession>
<dbReference type="InterPro" id="IPR052557">
    <property type="entry name" value="CAP/Cytokinesis_protein"/>
</dbReference>
<dbReference type="Pfam" id="PF01841">
    <property type="entry name" value="Transglut_core"/>
    <property type="match status" value="1"/>
</dbReference>
<dbReference type="SUPFAM" id="SSF54001">
    <property type="entry name" value="Cysteine proteinases"/>
    <property type="match status" value="1"/>
</dbReference>
<evidence type="ECO:0000313" key="3">
    <source>
        <dbReference type="EMBL" id="QWG10195.1"/>
    </source>
</evidence>
<dbReference type="PANTHER" id="PTHR46333">
    <property type="entry name" value="CYTOKINESIS PROTEIN 3"/>
    <property type="match status" value="1"/>
</dbReference>
<keyword evidence="4" id="KW-1185">Reference proteome</keyword>
<keyword evidence="1" id="KW-0732">Signal</keyword>
<evidence type="ECO:0000313" key="4">
    <source>
        <dbReference type="Proteomes" id="UP000682802"/>
    </source>
</evidence>
<sequence>MRQIIYFFTILLAINCSSVTAQDIQGKEYAKYASSKITSSFEKLSKYLTENENSDYSKALNIYTWVVHNISVDTKAYNLTKPKYYSVNQILKRKKGTSEDFAMVFDSLCNAANIRSKTVEGYVFSDNSAINTVIFKPNHAWNAIKLDERWFLVDTQWGAGRITADKDKSAKNDINEKVFQSKVTYNYFCISPDNFIKTHLPANPTWQLLDNTITLKEFMQGIVPVENSVVYSSDNLDNFDSLAAADFIYADAKMALEFNQKNHKQLSKASLLKGGTLIVPQDKSKKAVSDYFKKKQIYYHEAASSAASYNSDISFYSRIEKDALVLWERHNFSVPLSKREKYISRNLMTKEVISERKTSIKNEQSNYKKFSEKIKERYYPSLSKPRRKSEYDRLYFKITHQQIHEIDSVVEYYNTQLSMLKKDRNEYYLKLIDQNNYINQLNKSQTEYLEQLYTLVQSNVSLKVLEHQSEQISNVEKSIVLLKKKNRVLEMSVEDNETKISSYISLLKRKYVEKQGLLRGLYIKSNGETKYKMEFDLVNASLKALFFSQSLDKKYFCDVKQEFFKYSEEQNKELLTQTAMIKDLSKIIVVFHSIKSKEIDRLADREKMYCESIIKETYEQLSKLKDEKKNFSLM</sequence>
<evidence type="ECO:0000256" key="1">
    <source>
        <dbReference type="SAM" id="SignalP"/>
    </source>
</evidence>